<dbReference type="Proteomes" id="UP001172102">
    <property type="component" value="Unassembled WGS sequence"/>
</dbReference>
<dbReference type="GO" id="GO:0016787">
    <property type="term" value="F:hydrolase activity"/>
    <property type="evidence" value="ECO:0007669"/>
    <property type="project" value="UniProtKB-KW"/>
</dbReference>
<sequence length="208" mass="23605">MSSNLIIPTMVHHYYLFIEKQPKDAYLVYLCKEAQRAGQTTAIFTRTISETRRVSRLLDALKIDTISLHCDLSPSARAASLDKLRRKEYHAIVTTDVAAALDPIPKVGRIINFSLTWKINHETYAQRISNIGHAGSSGQAISFVTQYDLDNYMCMERFLDVPFTKYNVDDDIAMSSCRGQVEEAASEDPSLKDTDYCLVRSQRESERV</sequence>
<dbReference type="Pfam" id="PF00271">
    <property type="entry name" value="Helicase_C"/>
    <property type="match status" value="1"/>
</dbReference>
<dbReference type="PANTHER" id="PTHR47959">
    <property type="entry name" value="ATP-DEPENDENT RNA HELICASE RHLE-RELATED"/>
    <property type="match status" value="1"/>
</dbReference>
<evidence type="ECO:0000256" key="1">
    <source>
        <dbReference type="ARBA" id="ARBA00022741"/>
    </source>
</evidence>
<proteinExistence type="predicted"/>
<accession>A0AA40DK92</accession>
<dbReference type="GO" id="GO:0005829">
    <property type="term" value="C:cytosol"/>
    <property type="evidence" value="ECO:0007669"/>
    <property type="project" value="TreeGrafter"/>
</dbReference>
<evidence type="ECO:0000256" key="3">
    <source>
        <dbReference type="ARBA" id="ARBA00022806"/>
    </source>
</evidence>
<dbReference type="GO" id="GO:0003724">
    <property type="term" value="F:RNA helicase activity"/>
    <property type="evidence" value="ECO:0007669"/>
    <property type="project" value="TreeGrafter"/>
</dbReference>
<protein>
    <submittedName>
        <fullName evidence="6">P-loop containing nucleoside triphosphate hydrolase protein</fullName>
    </submittedName>
</protein>
<dbReference type="Gene3D" id="3.40.50.300">
    <property type="entry name" value="P-loop containing nucleotide triphosphate hydrolases"/>
    <property type="match status" value="1"/>
</dbReference>
<dbReference type="PANTHER" id="PTHR47959:SF24">
    <property type="entry name" value="ATP-DEPENDENT RNA HELICASE"/>
    <property type="match status" value="1"/>
</dbReference>
<keyword evidence="1" id="KW-0547">Nucleotide-binding</keyword>
<dbReference type="InterPro" id="IPR050079">
    <property type="entry name" value="DEAD_box_RNA_helicase"/>
</dbReference>
<feature type="domain" description="Helicase C-terminal" evidence="5">
    <location>
        <begin position="10"/>
        <end position="176"/>
    </location>
</feature>
<dbReference type="EMBL" id="JAUKUA010000007">
    <property type="protein sequence ID" value="KAK0704406.1"/>
    <property type="molecule type" value="Genomic_DNA"/>
</dbReference>
<keyword evidence="4" id="KW-0067">ATP-binding</keyword>
<gene>
    <name evidence="6" type="ORF">B0H67DRAFT_686807</name>
</gene>
<dbReference type="SUPFAM" id="SSF52540">
    <property type="entry name" value="P-loop containing nucleoside triphosphate hydrolases"/>
    <property type="match status" value="1"/>
</dbReference>
<dbReference type="PROSITE" id="PS51194">
    <property type="entry name" value="HELICASE_CTER"/>
    <property type="match status" value="1"/>
</dbReference>
<keyword evidence="3" id="KW-0347">Helicase</keyword>
<evidence type="ECO:0000256" key="2">
    <source>
        <dbReference type="ARBA" id="ARBA00022801"/>
    </source>
</evidence>
<evidence type="ECO:0000313" key="7">
    <source>
        <dbReference type="Proteomes" id="UP001172102"/>
    </source>
</evidence>
<evidence type="ECO:0000313" key="6">
    <source>
        <dbReference type="EMBL" id="KAK0704406.1"/>
    </source>
</evidence>
<reference evidence="6" key="1">
    <citation type="submission" date="2023-06" db="EMBL/GenBank/DDBJ databases">
        <title>Genome-scale phylogeny and comparative genomics of the fungal order Sordariales.</title>
        <authorList>
            <consortium name="Lawrence Berkeley National Laboratory"/>
            <person name="Hensen N."/>
            <person name="Bonometti L."/>
            <person name="Westerberg I."/>
            <person name="Brannstrom I.O."/>
            <person name="Guillou S."/>
            <person name="Cros-Aarteil S."/>
            <person name="Calhoun S."/>
            <person name="Haridas S."/>
            <person name="Kuo A."/>
            <person name="Mondo S."/>
            <person name="Pangilinan J."/>
            <person name="Riley R."/>
            <person name="Labutti K."/>
            <person name="Andreopoulos B."/>
            <person name="Lipzen A."/>
            <person name="Chen C."/>
            <person name="Yanf M."/>
            <person name="Daum C."/>
            <person name="Ng V."/>
            <person name="Clum A."/>
            <person name="Steindorff A."/>
            <person name="Ohm R."/>
            <person name="Martin F."/>
            <person name="Silar P."/>
            <person name="Natvig D."/>
            <person name="Lalanne C."/>
            <person name="Gautier V."/>
            <person name="Ament-Velasquez S.L."/>
            <person name="Kruys A."/>
            <person name="Hutchinson M.I."/>
            <person name="Powell A.J."/>
            <person name="Barry K."/>
            <person name="Miller A.N."/>
            <person name="Grigoriev I.V."/>
            <person name="Debuchy R."/>
            <person name="Gladieux P."/>
            <person name="Thoren M.H."/>
            <person name="Johannesson H."/>
        </authorList>
    </citation>
    <scope>NUCLEOTIDE SEQUENCE</scope>
    <source>
        <strain evidence="6">SMH4607-1</strain>
    </source>
</reference>
<keyword evidence="2 6" id="KW-0378">Hydrolase</keyword>
<evidence type="ECO:0000256" key="4">
    <source>
        <dbReference type="ARBA" id="ARBA00022840"/>
    </source>
</evidence>
<dbReference type="AlphaFoldDB" id="A0AA40DK92"/>
<dbReference type="InterPro" id="IPR001650">
    <property type="entry name" value="Helicase_C-like"/>
</dbReference>
<dbReference type="InterPro" id="IPR027417">
    <property type="entry name" value="P-loop_NTPase"/>
</dbReference>
<dbReference type="GO" id="GO:0005524">
    <property type="term" value="F:ATP binding"/>
    <property type="evidence" value="ECO:0007669"/>
    <property type="project" value="UniProtKB-KW"/>
</dbReference>
<keyword evidence="7" id="KW-1185">Reference proteome</keyword>
<comment type="caution">
    <text evidence="6">The sequence shown here is derived from an EMBL/GenBank/DDBJ whole genome shotgun (WGS) entry which is preliminary data.</text>
</comment>
<name>A0AA40DK92_9PEZI</name>
<organism evidence="6 7">
    <name type="scientific">Lasiosphaeris hirsuta</name>
    <dbReference type="NCBI Taxonomy" id="260670"/>
    <lineage>
        <taxon>Eukaryota</taxon>
        <taxon>Fungi</taxon>
        <taxon>Dikarya</taxon>
        <taxon>Ascomycota</taxon>
        <taxon>Pezizomycotina</taxon>
        <taxon>Sordariomycetes</taxon>
        <taxon>Sordariomycetidae</taxon>
        <taxon>Sordariales</taxon>
        <taxon>Lasiosphaeriaceae</taxon>
        <taxon>Lasiosphaeris</taxon>
    </lineage>
</organism>
<evidence type="ECO:0000259" key="5">
    <source>
        <dbReference type="PROSITE" id="PS51194"/>
    </source>
</evidence>